<protein>
    <submittedName>
        <fullName evidence="1">SDR family oxidoreductase</fullName>
    </submittedName>
</protein>
<proteinExistence type="predicted"/>
<evidence type="ECO:0000313" key="2">
    <source>
        <dbReference type="Proteomes" id="UP000470520"/>
    </source>
</evidence>
<dbReference type="EMBL" id="JAAGMR010000192">
    <property type="protein sequence ID" value="NEB93190.1"/>
    <property type="molecule type" value="Genomic_DNA"/>
</dbReference>
<dbReference type="Proteomes" id="UP000470520">
    <property type="component" value="Unassembled WGS sequence"/>
</dbReference>
<comment type="caution">
    <text evidence="1">The sequence shown here is derived from an EMBL/GenBank/DDBJ whole genome shotgun (WGS) entry which is preliminary data.</text>
</comment>
<name>A0A7K3QTN2_9ACTN</name>
<sequence>MRARGESCSCLCGVFSDAGALGVVPRAERSGRCQRWCSPDGARSGHLGVAGVPRGPSRFAGTLTAECCLEAGLACFRPSREELFGEWLVQLPSSARHTGPKKQALITRLLQLCPPHRAAPVSRDEETAATSLAAKLPLGVPWITPDDVAPAVVYLASDAARMVSGTALSITGGDSARVTA</sequence>
<dbReference type="Gene3D" id="3.40.50.720">
    <property type="entry name" value="NAD(P)-binding Rossmann-like Domain"/>
    <property type="match status" value="1"/>
</dbReference>
<dbReference type="SUPFAM" id="SSF51735">
    <property type="entry name" value="NAD(P)-binding Rossmann-fold domains"/>
    <property type="match status" value="1"/>
</dbReference>
<gene>
    <name evidence="1" type="ORF">G3I21_16065</name>
</gene>
<evidence type="ECO:0000313" key="1">
    <source>
        <dbReference type="EMBL" id="NEB93190.1"/>
    </source>
</evidence>
<organism evidence="1 2">
    <name type="scientific">Streptomyces bauhiniae</name>
    <dbReference type="NCBI Taxonomy" id="2340725"/>
    <lineage>
        <taxon>Bacteria</taxon>
        <taxon>Bacillati</taxon>
        <taxon>Actinomycetota</taxon>
        <taxon>Actinomycetes</taxon>
        <taxon>Kitasatosporales</taxon>
        <taxon>Streptomycetaceae</taxon>
        <taxon>Streptomyces</taxon>
    </lineage>
</organism>
<dbReference type="InterPro" id="IPR036291">
    <property type="entry name" value="NAD(P)-bd_dom_sf"/>
</dbReference>
<reference evidence="1 2" key="1">
    <citation type="submission" date="2020-01" db="EMBL/GenBank/DDBJ databases">
        <title>Insect and environment-associated Actinomycetes.</title>
        <authorList>
            <person name="Currrie C."/>
            <person name="Chevrette M."/>
            <person name="Carlson C."/>
            <person name="Stubbendieck R."/>
            <person name="Wendt-Pienkowski E."/>
        </authorList>
    </citation>
    <scope>NUCLEOTIDE SEQUENCE [LARGE SCALE GENOMIC DNA]</scope>
    <source>
        <strain evidence="1 2">SID7754</strain>
    </source>
</reference>
<accession>A0A7K3QTN2</accession>
<dbReference type="AlphaFoldDB" id="A0A7K3QTN2"/>